<dbReference type="STRING" id="319224.Sputcn32_2533"/>
<dbReference type="InterPro" id="IPR050834">
    <property type="entry name" value="Glycosyltransf_2"/>
</dbReference>
<dbReference type="HOGENOM" id="CLU_025996_0_7_6"/>
<dbReference type="InterPro" id="IPR029044">
    <property type="entry name" value="Nucleotide-diphossugar_trans"/>
</dbReference>
<dbReference type="EMBL" id="CP000681">
    <property type="protein sequence ID" value="ABP76254.1"/>
    <property type="molecule type" value="Genomic_DNA"/>
</dbReference>
<dbReference type="PANTHER" id="PTHR43685">
    <property type="entry name" value="GLYCOSYLTRANSFERASE"/>
    <property type="match status" value="1"/>
</dbReference>
<name>A4Y8H1_SHEPC</name>
<keyword evidence="2" id="KW-0808">Transferase</keyword>
<gene>
    <name evidence="2" type="ordered locus">Sputcn32_2533</name>
</gene>
<sequence>MAYSNDIVLSVIIPTCNRNDTLPRAIYSVLGQHISDIEVIIVNDTDIPIPDDILAIGQSNPVFFFTNPGKHGAANTRNYGVSLANGKYITFLDDDDIYLPGRLDTMLLHMKQNKYIIISSGRFVECDNFKSIVLQENQIFGEFNFKKIQFGNDIDIGFMMRKDAFINLGGFDITLRALEDWDFILRALKLGDGFKIHRFDYVVNRTEGAARVSLGEAQGYLELLKKWQVELVGDKNWIAFMISTSLRLNRKLTLKKSLFYFFKYRSFIPLKQYFSAKIKNA</sequence>
<dbReference type="eggNOG" id="COG1216">
    <property type="taxonomic scope" value="Bacteria"/>
</dbReference>
<dbReference type="KEGG" id="spc:Sputcn32_2533"/>
<reference evidence="2" key="1">
    <citation type="submission" date="2007-04" db="EMBL/GenBank/DDBJ databases">
        <title>Complete sequence of Shewanella putrefaciens CN-32.</title>
        <authorList>
            <consortium name="US DOE Joint Genome Institute"/>
            <person name="Copeland A."/>
            <person name="Lucas S."/>
            <person name="Lapidus A."/>
            <person name="Barry K."/>
            <person name="Detter J.C."/>
            <person name="Glavina del Rio T."/>
            <person name="Hammon N."/>
            <person name="Israni S."/>
            <person name="Dalin E."/>
            <person name="Tice H."/>
            <person name="Pitluck S."/>
            <person name="Chain P."/>
            <person name="Malfatti S."/>
            <person name="Shin M."/>
            <person name="Vergez L."/>
            <person name="Schmutz J."/>
            <person name="Larimer F."/>
            <person name="Land M."/>
            <person name="Hauser L."/>
            <person name="Kyrpides N."/>
            <person name="Mikhailova N."/>
            <person name="Romine M.F."/>
            <person name="Fredrickson J."/>
            <person name="Tiedje J."/>
            <person name="Richardson P."/>
        </authorList>
    </citation>
    <scope>NUCLEOTIDE SEQUENCE [LARGE SCALE GENOMIC DNA]</scope>
    <source>
        <strain evidence="2">CN-32</strain>
    </source>
</reference>
<dbReference type="InterPro" id="IPR001173">
    <property type="entry name" value="Glyco_trans_2-like"/>
</dbReference>
<dbReference type="CAZy" id="GT2">
    <property type="family name" value="Glycosyltransferase Family 2"/>
</dbReference>
<protein>
    <submittedName>
        <fullName evidence="2">Glycosyl transferase, family 2</fullName>
    </submittedName>
</protein>
<accession>A4Y8H1</accession>
<dbReference type="SUPFAM" id="SSF53448">
    <property type="entry name" value="Nucleotide-diphospho-sugar transferases"/>
    <property type="match status" value="1"/>
</dbReference>
<proteinExistence type="predicted"/>
<organism evidence="2">
    <name type="scientific">Shewanella putrefaciens (strain CN-32 / ATCC BAA-453)</name>
    <dbReference type="NCBI Taxonomy" id="319224"/>
    <lineage>
        <taxon>Bacteria</taxon>
        <taxon>Pseudomonadati</taxon>
        <taxon>Pseudomonadota</taxon>
        <taxon>Gammaproteobacteria</taxon>
        <taxon>Alteromonadales</taxon>
        <taxon>Shewanellaceae</taxon>
        <taxon>Shewanella</taxon>
    </lineage>
</organism>
<dbReference type="PANTHER" id="PTHR43685:SF2">
    <property type="entry name" value="GLYCOSYLTRANSFERASE 2-LIKE DOMAIN-CONTAINING PROTEIN"/>
    <property type="match status" value="1"/>
</dbReference>
<feature type="domain" description="Glycosyltransferase 2-like" evidence="1">
    <location>
        <begin position="10"/>
        <end position="167"/>
    </location>
</feature>
<dbReference type="Pfam" id="PF00535">
    <property type="entry name" value="Glycos_transf_2"/>
    <property type="match status" value="1"/>
</dbReference>
<dbReference type="CDD" id="cd00761">
    <property type="entry name" value="Glyco_tranf_GTA_type"/>
    <property type="match status" value="1"/>
</dbReference>
<dbReference type="Gene3D" id="3.90.550.10">
    <property type="entry name" value="Spore Coat Polysaccharide Biosynthesis Protein SpsA, Chain A"/>
    <property type="match status" value="1"/>
</dbReference>
<dbReference type="AlphaFoldDB" id="A4Y8H1"/>
<evidence type="ECO:0000259" key="1">
    <source>
        <dbReference type="Pfam" id="PF00535"/>
    </source>
</evidence>
<evidence type="ECO:0000313" key="2">
    <source>
        <dbReference type="EMBL" id="ABP76254.1"/>
    </source>
</evidence>
<dbReference type="GO" id="GO:0016740">
    <property type="term" value="F:transferase activity"/>
    <property type="evidence" value="ECO:0007669"/>
    <property type="project" value="UniProtKB-KW"/>
</dbReference>